<feature type="region of interest" description="Disordered" evidence="1">
    <location>
        <begin position="356"/>
        <end position="380"/>
    </location>
</feature>
<comment type="caution">
    <text evidence="2">The sequence shown here is derived from an EMBL/GenBank/DDBJ whole genome shotgun (WGS) entry which is preliminary data.</text>
</comment>
<dbReference type="InterPro" id="IPR036265">
    <property type="entry name" value="HIT-like_sf"/>
</dbReference>
<proteinExistence type="predicted"/>
<feature type="region of interest" description="Disordered" evidence="1">
    <location>
        <begin position="1"/>
        <end position="23"/>
    </location>
</feature>
<dbReference type="Proteomes" id="UP001189429">
    <property type="component" value="Unassembled WGS sequence"/>
</dbReference>
<evidence type="ECO:0000256" key="1">
    <source>
        <dbReference type="SAM" id="MobiDB-lite"/>
    </source>
</evidence>
<accession>A0ABN9VN45</accession>
<name>A0ABN9VN45_9DINO</name>
<reference evidence="2" key="1">
    <citation type="submission" date="2023-10" db="EMBL/GenBank/DDBJ databases">
        <authorList>
            <person name="Chen Y."/>
            <person name="Shah S."/>
            <person name="Dougan E. K."/>
            <person name="Thang M."/>
            <person name="Chan C."/>
        </authorList>
    </citation>
    <scope>NUCLEOTIDE SEQUENCE [LARGE SCALE GENOMIC DNA]</scope>
</reference>
<feature type="compositionally biased region" description="Basic and acidic residues" evidence="1">
    <location>
        <begin position="8"/>
        <end position="21"/>
    </location>
</feature>
<protein>
    <submittedName>
        <fullName evidence="2">Uncharacterized protein</fullName>
    </submittedName>
</protein>
<evidence type="ECO:0000313" key="2">
    <source>
        <dbReference type="EMBL" id="CAK0873755.1"/>
    </source>
</evidence>
<organism evidence="2 3">
    <name type="scientific">Prorocentrum cordatum</name>
    <dbReference type="NCBI Taxonomy" id="2364126"/>
    <lineage>
        <taxon>Eukaryota</taxon>
        <taxon>Sar</taxon>
        <taxon>Alveolata</taxon>
        <taxon>Dinophyceae</taxon>
        <taxon>Prorocentrales</taxon>
        <taxon>Prorocentraceae</taxon>
        <taxon>Prorocentrum</taxon>
    </lineage>
</organism>
<gene>
    <name evidence="2" type="ORF">PCOR1329_LOCUS58865</name>
</gene>
<keyword evidence="3" id="KW-1185">Reference proteome</keyword>
<dbReference type="EMBL" id="CAUYUJ010017316">
    <property type="protein sequence ID" value="CAK0873755.1"/>
    <property type="molecule type" value="Genomic_DNA"/>
</dbReference>
<sequence length="393" mass="44487">MGNGPDDGGVREEGGGVHIEFRTPGSGRTTAYLARAKGDVPVVPRLAEDTEPRFDGTIDQFREGVKDEKARARLLNKVKVCAQCKKPCAFTLQCCNACGSSLADVPVSFNDNIFMGFVHGIKMGKFPFKISMRHQDASFLCFDDPLSMSCCHLNVVPTDVYIADWRFLLLNPAKGLKLVTDMFETGAKVALDQFWGNDEFRSKIFNGEQKPLSTKEVMDVTCCGMNFPPSMYQLHLQFIHMPLTPFHYNQARQGGHWHYARFFPLEYVMKALELGIKAEMNVTESTSIEDIMQKLQEHGVVYDSVHREFLNKCWRLQERFAPWAEKDFGCQIINGSVFNMAENRMELDSDPQSIQAEDAKKLQNYGRPYDDAGKPTGTYYKYAKEPGDVADFR</sequence>
<dbReference type="Gene3D" id="3.30.428.10">
    <property type="entry name" value="HIT-like"/>
    <property type="match status" value="1"/>
</dbReference>
<evidence type="ECO:0000313" key="3">
    <source>
        <dbReference type="Proteomes" id="UP001189429"/>
    </source>
</evidence>